<comment type="caution">
    <text evidence="2">The sequence shown here is derived from an EMBL/GenBank/DDBJ whole genome shotgun (WGS) entry which is preliminary data.</text>
</comment>
<proteinExistence type="predicted"/>
<evidence type="ECO:0000313" key="3">
    <source>
        <dbReference type="Proteomes" id="UP000244905"/>
    </source>
</evidence>
<dbReference type="Proteomes" id="UP000244905">
    <property type="component" value="Unassembled WGS sequence"/>
</dbReference>
<protein>
    <submittedName>
        <fullName evidence="2">Uncharacterized protein</fullName>
    </submittedName>
</protein>
<keyword evidence="3" id="KW-1185">Reference proteome</keyword>
<dbReference type="AlphaFoldDB" id="A0A2V1IKJ5"/>
<feature type="signal peptide" evidence="1">
    <location>
        <begin position="1"/>
        <end position="20"/>
    </location>
</feature>
<dbReference type="EMBL" id="PUEC01000010">
    <property type="protein sequence ID" value="PWB02682.1"/>
    <property type="molecule type" value="Genomic_DNA"/>
</dbReference>
<dbReference type="RefSeq" id="WP_107031956.1">
    <property type="nucleotide sequence ID" value="NZ_PUEC01000010.1"/>
</dbReference>
<dbReference type="GeneID" id="82525801"/>
<evidence type="ECO:0000256" key="1">
    <source>
        <dbReference type="SAM" id="SignalP"/>
    </source>
</evidence>
<keyword evidence="1" id="KW-0732">Signal</keyword>
<gene>
    <name evidence="2" type="ORF">C5O23_05530</name>
</gene>
<evidence type="ECO:0000313" key="2">
    <source>
        <dbReference type="EMBL" id="PWB02682.1"/>
    </source>
</evidence>
<reference evidence="3" key="1">
    <citation type="submission" date="2018-02" db="EMBL/GenBank/DDBJ databases">
        <authorList>
            <person name="Clavel T."/>
            <person name="Strowig T."/>
        </authorList>
    </citation>
    <scope>NUCLEOTIDE SEQUENCE [LARGE SCALE GENOMIC DNA]</scope>
    <source>
        <strain evidence="3">DSM 103720</strain>
    </source>
</reference>
<accession>A0A2V1IKJ5</accession>
<feature type="chain" id="PRO_5016108917" evidence="1">
    <location>
        <begin position="21"/>
        <end position="130"/>
    </location>
</feature>
<name>A0A2V1IKJ5_9BACT</name>
<organism evidence="2 3">
    <name type="scientific">Duncaniella muris</name>
    <dbReference type="NCBI Taxonomy" id="2094150"/>
    <lineage>
        <taxon>Bacteria</taxon>
        <taxon>Pseudomonadati</taxon>
        <taxon>Bacteroidota</taxon>
        <taxon>Bacteroidia</taxon>
        <taxon>Bacteroidales</taxon>
        <taxon>Muribaculaceae</taxon>
        <taxon>Duncaniella</taxon>
    </lineage>
</organism>
<sequence>MKKLLSYLAAICLSCTVLTACGGPSWDPERAQELDSKEFESLTPQDFDEMLDLMEGYCFNSDIPKSGSEEWDKLTEEQRDEYRASLRMFMRLSGTAKSMATATKRVVSDSQVEAYEALIKRVKEEMIKKQ</sequence>
<dbReference type="PROSITE" id="PS51257">
    <property type="entry name" value="PROKAR_LIPOPROTEIN"/>
    <property type="match status" value="1"/>
</dbReference>